<name>A0A518X962_9GAMM</name>
<organism evidence="1 2">
    <name type="scientific">Candidatus Pantoea soli</name>
    <dbReference type="NCBI Taxonomy" id="3098669"/>
    <lineage>
        <taxon>Bacteria</taxon>
        <taxon>Pseudomonadati</taxon>
        <taxon>Pseudomonadota</taxon>
        <taxon>Gammaproteobacteria</taxon>
        <taxon>Enterobacterales</taxon>
        <taxon>Erwiniaceae</taxon>
        <taxon>Pantoea</taxon>
    </lineage>
</organism>
<evidence type="ECO:0000313" key="1">
    <source>
        <dbReference type="EMBL" id="QDY40741.1"/>
    </source>
</evidence>
<dbReference type="EMBL" id="CP032702">
    <property type="protein sequence ID" value="QDY40741.1"/>
    <property type="molecule type" value="Genomic_DNA"/>
</dbReference>
<accession>A0A518X962</accession>
<reference evidence="1 2" key="1">
    <citation type="submission" date="2018-10" db="EMBL/GenBank/DDBJ databases">
        <title>Genome Sequencing of Pantoea dispersa DSM 32899.</title>
        <authorList>
            <person name="Nawrath M."/>
            <person name="Ottenheim C."/>
            <person name="Wilm A."/>
            <person name="Zimmermann W."/>
            <person name="Wu J.C."/>
        </authorList>
    </citation>
    <scope>NUCLEOTIDE SEQUENCE [LARGE SCALE GENOMIC DNA]</scope>
    <source>
        <strain evidence="1 2">DSM 32899</strain>
    </source>
</reference>
<dbReference type="Proteomes" id="UP000319411">
    <property type="component" value="Chromosome"/>
</dbReference>
<keyword evidence="2" id="KW-1185">Reference proteome</keyword>
<gene>
    <name evidence="1" type="ORF">D8B20_01935</name>
</gene>
<proteinExistence type="predicted"/>
<dbReference type="KEGG" id="pdis:D8B20_01935"/>
<sequence>MAAEGRTDSAGTGRYRKSAAFQIIQLAELVKRFAHKEVNVGDIALCCTILGRNPRLCAVRRRSAGIITLS</sequence>
<protein>
    <submittedName>
        <fullName evidence="1">Uncharacterized protein</fullName>
    </submittedName>
</protein>
<dbReference type="OrthoDB" id="9959488at2"/>
<evidence type="ECO:0000313" key="2">
    <source>
        <dbReference type="Proteomes" id="UP000319411"/>
    </source>
</evidence>
<dbReference type="AlphaFoldDB" id="A0A518X962"/>